<evidence type="ECO:0000256" key="1">
    <source>
        <dbReference type="ARBA" id="ARBA00023015"/>
    </source>
</evidence>
<keyword evidence="7" id="KW-1185">Reference proteome</keyword>
<evidence type="ECO:0000256" key="3">
    <source>
        <dbReference type="ARBA" id="ARBA00023163"/>
    </source>
</evidence>
<evidence type="ECO:0000256" key="4">
    <source>
        <dbReference type="SAM" id="MobiDB-lite"/>
    </source>
</evidence>
<feature type="region of interest" description="Disordered" evidence="4">
    <location>
        <begin position="119"/>
        <end position="141"/>
    </location>
</feature>
<protein>
    <submittedName>
        <fullName evidence="6">Metalloregulator ArsR/SmtB family transcription factor</fullName>
    </submittedName>
</protein>
<dbReference type="PROSITE" id="PS50987">
    <property type="entry name" value="HTH_ARSR_2"/>
    <property type="match status" value="1"/>
</dbReference>
<evidence type="ECO:0000313" key="6">
    <source>
        <dbReference type="EMBL" id="MDQ2069078.1"/>
    </source>
</evidence>
<organism evidence="6 7">
    <name type="scientific">Natronospira bacteriovora</name>
    <dbReference type="NCBI Taxonomy" id="3069753"/>
    <lineage>
        <taxon>Bacteria</taxon>
        <taxon>Pseudomonadati</taxon>
        <taxon>Pseudomonadota</taxon>
        <taxon>Gammaproteobacteria</taxon>
        <taxon>Natronospirales</taxon>
        <taxon>Natronospiraceae</taxon>
        <taxon>Natronospira</taxon>
    </lineage>
</organism>
<reference evidence="6 7" key="1">
    <citation type="submission" date="2023-08" db="EMBL/GenBank/DDBJ databases">
        <title>Whole-genome sequencing of halo(alkali)philic microorganisms from hypersaline lakes.</title>
        <authorList>
            <person name="Sorokin D.Y."/>
            <person name="Abbas B."/>
            <person name="Merkel A.Y."/>
        </authorList>
    </citation>
    <scope>NUCLEOTIDE SEQUENCE [LARGE SCALE GENOMIC DNA]</scope>
    <source>
        <strain evidence="6 7">AB-CW4</strain>
    </source>
</reference>
<name>A0ABU0W4Y4_9GAMM</name>
<dbReference type="PRINTS" id="PR00778">
    <property type="entry name" value="HTHARSR"/>
</dbReference>
<dbReference type="InterPro" id="IPR011991">
    <property type="entry name" value="ArsR-like_HTH"/>
</dbReference>
<dbReference type="InterPro" id="IPR051081">
    <property type="entry name" value="HTH_MetalResp_TranReg"/>
</dbReference>
<dbReference type="PANTHER" id="PTHR33154">
    <property type="entry name" value="TRANSCRIPTIONAL REGULATOR, ARSR FAMILY"/>
    <property type="match status" value="1"/>
</dbReference>
<gene>
    <name evidence="6" type="ORF">RBH19_04235</name>
</gene>
<dbReference type="NCBIfam" id="NF033788">
    <property type="entry name" value="HTH_metalloreg"/>
    <property type="match status" value="1"/>
</dbReference>
<dbReference type="Pfam" id="PF01022">
    <property type="entry name" value="HTH_5"/>
    <property type="match status" value="1"/>
</dbReference>
<accession>A0ABU0W4Y4</accession>
<keyword evidence="2" id="KW-0238">DNA-binding</keyword>
<proteinExistence type="predicted"/>
<dbReference type="Gene3D" id="1.10.10.10">
    <property type="entry name" value="Winged helix-like DNA-binding domain superfamily/Winged helix DNA-binding domain"/>
    <property type="match status" value="1"/>
</dbReference>
<dbReference type="CDD" id="cd00090">
    <property type="entry name" value="HTH_ARSR"/>
    <property type="match status" value="1"/>
</dbReference>
<dbReference type="SUPFAM" id="SSF46785">
    <property type="entry name" value="Winged helix' DNA-binding domain"/>
    <property type="match status" value="1"/>
</dbReference>
<dbReference type="InterPro" id="IPR001845">
    <property type="entry name" value="HTH_ArsR_DNA-bd_dom"/>
</dbReference>
<sequence>MNTRQDRRRLADIKPAQADKAAGMLRTLANPCRLMILCQLIQGEKTVSELHDSLTRGEHRLGQSALSQHLARLRREKLVTTRRASQNIHYRIADPGAMEVIGRLYEIYCTTDTEGPVQHLSRAESLENSLPTGGQDEKTRQ</sequence>
<dbReference type="Proteomes" id="UP001239019">
    <property type="component" value="Unassembled WGS sequence"/>
</dbReference>
<dbReference type="SMART" id="SM00418">
    <property type="entry name" value="HTH_ARSR"/>
    <property type="match status" value="1"/>
</dbReference>
<keyword evidence="1" id="KW-0805">Transcription regulation</keyword>
<feature type="domain" description="HTH arsR-type" evidence="5">
    <location>
        <begin position="13"/>
        <end position="112"/>
    </location>
</feature>
<dbReference type="InterPro" id="IPR036390">
    <property type="entry name" value="WH_DNA-bd_sf"/>
</dbReference>
<comment type="caution">
    <text evidence="6">The sequence shown here is derived from an EMBL/GenBank/DDBJ whole genome shotgun (WGS) entry which is preliminary data.</text>
</comment>
<keyword evidence="3" id="KW-0804">Transcription</keyword>
<evidence type="ECO:0000313" key="7">
    <source>
        <dbReference type="Proteomes" id="UP001239019"/>
    </source>
</evidence>
<dbReference type="RefSeq" id="WP_306727572.1">
    <property type="nucleotide sequence ID" value="NZ_JAVDDT010000002.1"/>
</dbReference>
<dbReference type="PANTHER" id="PTHR33154:SF28">
    <property type="entry name" value="HTH-TYPE TRANSCRIPTIONAL REGULATOR YGAV-RELATED"/>
    <property type="match status" value="1"/>
</dbReference>
<evidence type="ECO:0000259" key="5">
    <source>
        <dbReference type="PROSITE" id="PS50987"/>
    </source>
</evidence>
<dbReference type="InterPro" id="IPR036388">
    <property type="entry name" value="WH-like_DNA-bd_sf"/>
</dbReference>
<evidence type="ECO:0000256" key="2">
    <source>
        <dbReference type="ARBA" id="ARBA00023125"/>
    </source>
</evidence>
<dbReference type="EMBL" id="JAVDDT010000002">
    <property type="protein sequence ID" value="MDQ2069078.1"/>
    <property type="molecule type" value="Genomic_DNA"/>
</dbReference>